<feature type="transmembrane region" description="Helical" evidence="8">
    <location>
        <begin position="430"/>
        <end position="449"/>
    </location>
</feature>
<reference evidence="10" key="1">
    <citation type="submission" date="2022-11" db="EMBL/GenBank/DDBJ databases">
        <authorList>
            <person name="Kikuchi T."/>
        </authorList>
    </citation>
    <scope>NUCLEOTIDE SEQUENCE</scope>
    <source>
        <strain evidence="10">PS1010</strain>
    </source>
</reference>
<feature type="transmembrane region" description="Helical" evidence="8">
    <location>
        <begin position="634"/>
        <end position="653"/>
    </location>
</feature>
<organism evidence="10 11">
    <name type="scientific">Caenorhabditis angaria</name>
    <dbReference type="NCBI Taxonomy" id="860376"/>
    <lineage>
        <taxon>Eukaryota</taxon>
        <taxon>Metazoa</taxon>
        <taxon>Ecdysozoa</taxon>
        <taxon>Nematoda</taxon>
        <taxon>Chromadorea</taxon>
        <taxon>Rhabditida</taxon>
        <taxon>Rhabditina</taxon>
        <taxon>Rhabditomorpha</taxon>
        <taxon>Rhabditoidea</taxon>
        <taxon>Rhabditidae</taxon>
        <taxon>Peloderinae</taxon>
        <taxon>Caenorhabditis</taxon>
    </lineage>
</organism>
<sequence>MRNFFLYLLIISPIYASNETETTEIFNVIKFTNKSDFTKTLAPGKIDIHYKSLSINDALDLARISISLPNPKDFLVYGKDPIIEMMVSNGRDSLTLNLPVIQNNGDLAWDEGKLLNPLLPNDFGSQKKNKNQPQTLFITVQSRLNVEILYKINIRFLDRSQYVVRWKDGNSTHEYLHQHLTFVKPIGYYINVVEQKMSNLKITLLSEDDICATLVTVPNNLSIYENSDQLEKFERRLTLTRRADVYFSENELSQLTDFRIFVFVNRNDQECDSEAANHRKDQNRAKKLSFFFEKIDKSSYFLPISVMFLVFLAPIFGVAGYFWMTKVNKIIIRSGGSGILIQLNNSSDIENSTAPELPELPEVEEFPTQPNLLQSSMLKYPLAIILPIFMHAISEYHKFTQTSMANRDEICFHNLACAKPFWEFRAFNNILSNFGYFVCGSVFVGFTLVKKGQMPKNSGVYDCSDLDVLIGFLLVLQSIGSSAYHICPNVLAFQFDTPCIQIISCLIIIRQSIIRHKSPSPHISNAIFVGVFAANFAISALASWIFVRFAIAIFHFSTIFAIIRWKLRETEHFLVFSAIFGILNAVLALTYLIFTKIVHLNHILTFLTIFNCTAYLLYYTLMKIWKNEEILKKTAIFGGLAVVFWGFAMVFYLQGDIDWTISPAKSRALNKPCLIFDFFGSHDMWHVFSAFATLFTFFYVSLVDDNLSNVPRNCLNVF</sequence>
<keyword evidence="7" id="KW-0325">Glycoprotein</keyword>
<feature type="transmembrane region" description="Helical" evidence="8">
    <location>
        <begin position="575"/>
        <end position="594"/>
    </location>
</feature>
<feature type="transmembrane region" description="Helical" evidence="8">
    <location>
        <begin position="544"/>
        <end position="563"/>
    </location>
</feature>
<proteinExistence type="inferred from homology"/>
<dbReference type="OrthoDB" id="416618at2759"/>
<keyword evidence="4 9" id="KW-0732">Signal</keyword>
<evidence type="ECO:0000256" key="8">
    <source>
        <dbReference type="SAM" id="Phobius"/>
    </source>
</evidence>
<evidence type="ECO:0000256" key="7">
    <source>
        <dbReference type="ARBA" id="ARBA00023180"/>
    </source>
</evidence>
<protein>
    <submittedName>
        <fullName evidence="10">Uncharacterized protein</fullName>
    </submittedName>
</protein>
<dbReference type="Pfam" id="PF13965">
    <property type="entry name" value="SID-1_RNA_chan"/>
    <property type="match status" value="2"/>
</dbReference>
<feature type="transmembrane region" description="Helical" evidence="8">
    <location>
        <begin position="521"/>
        <end position="538"/>
    </location>
</feature>
<dbReference type="GO" id="GO:0005764">
    <property type="term" value="C:lysosome"/>
    <property type="evidence" value="ECO:0007669"/>
    <property type="project" value="TreeGrafter"/>
</dbReference>
<feature type="transmembrane region" description="Helical" evidence="8">
    <location>
        <begin position="300"/>
        <end position="324"/>
    </location>
</feature>
<dbReference type="PANTHER" id="PTHR12185">
    <property type="entry name" value="SID1 TRANSMEMBRANE FAMILY MEMEBER"/>
    <property type="match status" value="1"/>
</dbReference>
<keyword evidence="6 8" id="KW-0472">Membrane</keyword>
<evidence type="ECO:0000256" key="4">
    <source>
        <dbReference type="ARBA" id="ARBA00022729"/>
    </source>
</evidence>
<keyword evidence="5 8" id="KW-1133">Transmembrane helix</keyword>
<comment type="caution">
    <text evidence="10">The sequence shown here is derived from an EMBL/GenBank/DDBJ whole genome shotgun (WGS) entry which is preliminary data.</text>
</comment>
<dbReference type="EMBL" id="CANHGI010000005">
    <property type="protein sequence ID" value="CAI5450459.1"/>
    <property type="molecule type" value="Genomic_DNA"/>
</dbReference>
<keyword evidence="11" id="KW-1185">Reference proteome</keyword>
<dbReference type="AlphaFoldDB" id="A0A9P1N5C8"/>
<feature type="transmembrane region" description="Helical" evidence="8">
    <location>
        <begin position="600"/>
        <end position="622"/>
    </location>
</feature>
<evidence type="ECO:0000256" key="1">
    <source>
        <dbReference type="ARBA" id="ARBA00004141"/>
    </source>
</evidence>
<dbReference type="Proteomes" id="UP001152747">
    <property type="component" value="Unassembled WGS sequence"/>
</dbReference>
<feature type="chain" id="PRO_5040446199" evidence="9">
    <location>
        <begin position="17"/>
        <end position="718"/>
    </location>
</feature>
<accession>A0A9P1N5C8</accession>
<dbReference type="GO" id="GO:0051033">
    <property type="term" value="F:RNA transmembrane transporter activity"/>
    <property type="evidence" value="ECO:0007669"/>
    <property type="project" value="TreeGrafter"/>
</dbReference>
<comment type="subcellular location">
    <subcellularLocation>
        <location evidence="1">Membrane</location>
        <topology evidence="1">Multi-pass membrane protein</topology>
    </subcellularLocation>
</comment>
<dbReference type="GO" id="GO:0003725">
    <property type="term" value="F:double-stranded RNA binding"/>
    <property type="evidence" value="ECO:0007669"/>
    <property type="project" value="TreeGrafter"/>
</dbReference>
<evidence type="ECO:0000256" key="3">
    <source>
        <dbReference type="ARBA" id="ARBA00022692"/>
    </source>
</evidence>
<feature type="signal peptide" evidence="9">
    <location>
        <begin position="1"/>
        <end position="16"/>
    </location>
</feature>
<feature type="transmembrane region" description="Helical" evidence="8">
    <location>
        <begin position="469"/>
        <end position="486"/>
    </location>
</feature>
<feature type="transmembrane region" description="Helical" evidence="8">
    <location>
        <begin position="684"/>
        <end position="703"/>
    </location>
</feature>
<dbReference type="InterPro" id="IPR025958">
    <property type="entry name" value="SID1_TM_fam"/>
</dbReference>
<evidence type="ECO:0000313" key="11">
    <source>
        <dbReference type="Proteomes" id="UP001152747"/>
    </source>
</evidence>
<dbReference type="PANTHER" id="PTHR12185:SF1">
    <property type="entry name" value="SYSTEMIC RNA INTERFERENCE DEFECTIVE PROTEIN 1"/>
    <property type="match status" value="1"/>
</dbReference>
<evidence type="ECO:0000256" key="5">
    <source>
        <dbReference type="ARBA" id="ARBA00022989"/>
    </source>
</evidence>
<evidence type="ECO:0000256" key="2">
    <source>
        <dbReference type="ARBA" id="ARBA00006618"/>
    </source>
</evidence>
<dbReference type="GO" id="GO:0005886">
    <property type="term" value="C:plasma membrane"/>
    <property type="evidence" value="ECO:0007669"/>
    <property type="project" value="TreeGrafter"/>
</dbReference>
<evidence type="ECO:0000256" key="6">
    <source>
        <dbReference type="ARBA" id="ARBA00023136"/>
    </source>
</evidence>
<evidence type="ECO:0000313" key="10">
    <source>
        <dbReference type="EMBL" id="CAI5450459.1"/>
    </source>
</evidence>
<evidence type="ECO:0000256" key="9">
    <source>
        <dbReference type="SAM" id="SignalP"/>
    </source>
</evidence>
<gene>
    <name evidence="10" type="ORF">CAMP_LOCUS13096</name>
</gene>
<name>A0A9P1N5C8_9PELO</name>
<comment type="similarity">
    <text evidence="2">Belongs to the SID1 family.</text>
</comment>
<keyword evidence="3 8" id="KW-0812">Transmembrane</keyword>